<accession>A0A6J4L6X1</accession>
<gene>
    <name evidence="2" type="ORF">AVDCRST_MAG93-5875</name>
</gene>
<feature type="non-terminal residue" evidence="2">
    <location>
        <position position="305"/>
    </location>
</feature>
<dbReference type="Gene3D" id="3.30.420.40">
    <property type="match status" value="2"/>
</dbReference>
<evidence type="ECO:0008006" key="3">
    <source>
        <dbReference type="Google" id="ProtNLM"/>
    </source>
</evidence>
<comment type="similarity">
    <text evidence="1">Belongs to the ROK (NagC/XylR) family.</text>
</comment>
<name>A0A6J4L6X1_9CHLR</name>
<organism evidence="2">
    <name type="scientific">uncultured Chloroflexia bacterium</name>
    <dbReference type="NCBI Taxonomy" id="1672391"/>
    <lineage>
        <taxon>Bacteria</taxon>
        <taxon>Bacillati</taxon>
        <taxon>Chloroflexota</taxon>
        <taxon>Chloroflexia</taxon>
        <taxon>environmental samples</taxon>
    </lineage>
</organism>
<protein>
    <recommendedName>
        <fullName evidence="3">Glucokinase</fullName>
    </recommendedName>
</protein>
<evidence type="ECO:0000256" key="1">
    <source>
        <dbReference type="ARBA" id="ARBA00006479"/>
    </source>
</evidence>
<reference evidence="2" key="1">
    <citation type="submission" date="2020-02" db="EMBL/GenBank/DDBJ databases">
        <authorList>
            <person name="Meier V. D."/>
        </authorList>
    </citation>
    <scope>NUCLEOTIDE SEQUENCE</scope>
    <source>
        <strain evidence="2">AVDCRST_MAG93</strain>
    </source>
</reference>
<proteinExistence type="inferred from homology"/>
<dbReference type="AlphaFoldDB" id="A0A6J4L6X1"/>
<dbReference type="PANTHER" id="PTHR18964">
    <property type="entry name" value="ROK (REPRESSOR, ORF, KINASE) FAMILY"/>
    <property type="match status" value="1"/>
</dbReference>
<dbReference type="PANTHER" id="PTHR18964:SF149">
    <property type="entry name" value="BIFUNCTIONAL UDP-N-ACETYLGLUCOSAMINE 2-EPIMERASE_N-ACETYLMANNOSAMINE KINASE"/>
    <property type="match status" value="1"/>
</dbReference>
<dbReference type="EMBL" id="CADCTR010001976">
    <property type="protein sequence ID" value="CAA9323878.1"/>
    <property type="molecule type" value="Genomic_DNA"/>
</dbReference>
<dbReference type="SUPFAM" id="SSF53067">
    <property type="entry name" value="Actin-like ATPase domain"/>
    <property type="match status" value="1"/>
</dbReference>
<dbReference type="InterPro" id="IPR000600">
    <property type="entry name" value="ROK"/>
</dbReference>
<dbReference type="InterPro" id="IPR043129">
    <property type="entry name" value="ATPase_NBD"/>
</dbReference>
<evidence type="ECO:0000313" key="2">
    <source>
        <dbReference type="EMBL" id="CAA9323878.1"/>
    </source>
</evidence>
<sequence>MGITGDAMAANEVIAGLDIGGTKMLGVLIDTHGTIQTRMRRPTTMRGDTAVRDSVIDMLGALIEAGREQGLSTVGIGVGSPGYVDTEHGVIVDATNLAVLNLPLAPIISETFGLNAIVMHDVKAAALAEAHLGAGAGARHVAFLNIGTGIAVGLILDGRVFQGAGSRAGEIGHVVMVPDGPPCPCGLRGCLEMLAAGPAIARIARERVRSYPGSLIGTLVEGDHDAITAEIVAEAARQNDALAVEVIAQAANYVGLAIAGMINVLDLEYVIVGGGMAQMGELLLGPIRTATQRYALSEYRDPVPI</sequence>
<dbReference type="Pfam" id="PF00480">
    <property type="entry name" value="ROK"/>
    <property type="match status" value="1"/>
</dbReference>